<dbReference type="Proteomes" id="UP001166291">
    <property type="component" value="Unassembled WGS sequence"/>
</dbReference>
<evidence type="ECO:0000313" key="5">
    <source>
        <dbReference type="EMBL" id="MBW2942722.1"/>
    </source>
</evidence>
<keyword evidence="6" id="KW-1185">Reference proteome</keyword>
<evidence type="ECO:0000313" key="6">
    <source>
        <dbReference type="Proteomes" id="UP001166291"/>
    </source>
</evidence>
<comment type="similarity">
    <text evidence="1 3">Belongs to the aldehyde dehydrogenase family.</text>
</comment>
<dbReference type="PANTHER" id="PTHR42804">
    <property type="entry name" value="ALDEHYDE DEHYDROGENASE"/>
    <property type="match status" value="1"/>
</dbReference>
<organism evidence="5 6">
    <name type="scientific">Zhongshania aquimaris</name>
    <dbReference type="NCBI Taxonomy" id="2857107"/>
    <lineage>
        <taxon>Bacteria</taxon>
        <taxon>Pseudomonadati</taxon>
        <taxon>Pseudomonadota</taxon>
        <taxon>Gammaproteobacteria</taxon>
        <taxon>Cellvibrionales</taxon>
        <taxon>Spongiibacteraceae</taxon>
        <taxon>Zhongshania</taxon>
    </lineage>
</organism>
<keyword evidence="3" id="KW-0560">Oxidoreductase</keyword>
<dbReference type="InterPro" id="IPR015590">
    <property type="entry name" value="Aldehyde_DH_dom"/>
</dbReference>
<proteinExistence type="inferred from homology"/>
<dbReference type="Pfam" id="PF00171">
    <property type="entry name" value="Aldedh"/>
    <property type="match status" value="1"/>
</dbReference>
<dbReference type="InterPro" id="IPR029510">
    <property type="entry name" value="Ald_DH_CS_GLU"/>
</dbReference>
<evidence type="ECO:0000256" key="1">
    <source>
        <dbReference type="ARBA" id="ARBA00009986"/>
    </source>
</evidence>
<dbReference type="EMBL" id="JAHWDQ010000007">
    <property type="protein sequence ID" value="MBW2942722.1"/>
    <property type="molecule type" value="Genomic_DNA"/>
</dbReference>
<dbReference type="PANTHER" id="PTHR42804:SF1">
    <property type="entry name" value="ALDEHYDE DEHYDROGENASE-RELATED"/>
    <property type="match status" value="1"/>
</dbReference>
<protein>
    <submittedName>
        <fullName evidence="5">Aldehyde dehydrogenase family protein</fullName>
    </submittedName>
</protein>
<evidence type="ECO:0000259" key="4">
    <source>
        <dbReference type="Pfam" id="PF00171"/>
    </source>
</evidence>
<dbReference type="PROSITE" id="PS00687">
    <property type="entry name" value="ALDEHYDE_DEHYDR_GLU"/>
    <property type="match status" value="1"/>
</dbReference>
<name>A0ABS6VWI1_9GAMM</name>
<dbReference type="RefSeq" id="WP_219044968.1">
    <property type="nucleotide sequence ID" value="NZ_JAHWDQ010000007.1"/>
</dbReference>
<comment type="caution">
    <text evidence="5">The sequence shown here is derived from an EMBL/GenBank/DDBJ whole genome shotgun (WGS) entry which is preliminary data.</text>
</comment>
<reference evidence="5" key="1">
    <citation type="submission" date="2021-07" db="EMBL/GenBank/DDBJ databases">
        <title>Zhongshania sp. CAU 1632 isolated from seawater.</title>
        <authorList>
            <person name="Kim W."/>
        </authorList>
    </citation>
    <scope>NUCLEOTIDE SEQUENCE</scope>
    <source>
        <strain evidence="5">CAU 1632</strain>
    </source>
</reference>
<evidence type="ECO:0000256" key="2">
    <source>
        <dbReference type="PROSITE-ProRule" id="PRU10007"/>
    </source>
</evidence>
<gene>
    <name evidence="5" type="ORF">KXJ70_18125</name>
</gene>
<accession>A0ABS6VWI1</accession>
<sequence>MELPKHAGYIDGQMILGDGPQLVVENPSSGKMLSQMSGLSLAQVEEAIRSSRRSYDAGVWRDMPLANRAGVLRAFVDALGARSAYISELIVAEAGCPKASGVMHAQVGTPLKHAAEAIDLFLSLPEYEENPLPVSERINPMGKVVQSLRRFTSIGVVSAIAAYNFPFYTAVWKIIPALIAGNSVILRPSPLTPLSAMVFAEAAQDAGIPDGVLNIVLEAGLEGGQLLTTHPLVDMVAFTGSSKVGELIMAQAAPSMKRLQLELGGKSAQIFLPDALDKFLPSAMGVMLAHAGQGCALGTRIFVPEENKSELLAKLAGALTRIKIGAADSAETQMGPVISAAQRDRCEYFVKAAVESGGTVVFGGGRPPQLHEGYFFEPTVLDLPDNNNPAAQDEIFGPVVSIIGYRDIDHAIAMANDSRFGLSGYVFGGDTKQALDVALKIKSGTVNINGGVMSAYASSGGQRLSGTGRERGVEGLRLYQQLTCINIGG</sequence>
<feature type="active site" evidence="2">
    <location>
        <position position="262"/>
    </location>
</feature>
<evidence type="ECO:0000256" key="3">
    <source>
        <dbReference type="RuleBase" id="RU003345"/>
    </source>
</evidence>
<feature type="domain" description="Aldehyde dehydrogenase" evidence="4">
    <location>
        <begin position="21"/>
        <end position="482"/>
    </location>
</feature>